<evidence type="ECO:0000313" key="1">
    <source>
        <dbReference type="EMBL" id="CAF1489315.1"/>
    </source>
</evidence>
<name>A0A815SAA0_9BILA</name>
<keyword evidence="3" id="KW-1185">Reference proteome</keyword>
<gene>
    <name evidence="1" type="ORF">GPM918_LOCUS36178</name>
    <name evidence="2" type="ORF">SRO942_LOCUS36909</name>
</gene>
<dbReference type="EMBL" id="CAJNOQ010021625">
    <property type="protein sequence ID" value="CAF1489315.1"/>
    <property type="molecule type" value="Genomic_DNA"/>
</dbReference>
<accession>A0A815SAA0</accession>
<organism evidence="1 3">
    <name type="scientific">Didymodactylos carnosus</name>
    <dbReference type="NCBI Taxonomy" id="1234261"/>
    <lineage>
        <taxon>Eukaryota</taxon>
        <taxon>Metazoa</taxon>
        <taxon>Spiralia</taxon>
        <taxon>Gnathifera</taxon>
        <taxon>Rotifera</taxon>
        <taxon>Eurotatoria</taxon>
        <taxon>Bdelloidea</taxon>
        <taxon>Philodinida</taxon>
        <taxon>Philodinidae</taxon>
        <taxon>Didymodactylos</taxon>
    </lineage>
</organism>
<evidence type="ECO:0000313" key="3">
    <source>
        <dbReference type="Proteomes" id="UP000663829"/>
    </source>
</evidence>
<comment type="caution">
    <text evidence="1">The sequence shown here is derived from an EMBL/GenBank/DDBJ whole genome shotgun (WGS) entry which is preliminary data.</text>
</comment>
<dbReference type="Proteomes" id="UP000663829">
    <property type="component" value="Unassembled WGS sequence"/>
</dbReference>
<reference evidence="1" key="1">
    <citation type="submission" date="2021-02" db="EMBL/GenBank/DDBJ databases">
        <authorList>
            <person name="Nowell W R."/>
        </authorList>
    </citation>
    <scope>NUCLEOTIDE SEQUENCE</scope>
</reference>
<sequence>MPDIQYLSTQVLCKDDNYMAAIFHAQLVQFSLTHLKLIITSSYETFGLISFLFKYLSKLQYLTFECTGNAEFLDGYYWQQKAFEINSTIELSEHERDVHDNYWNVTEICVQIKDIDNDGDKGCHQQQQRYKNVVQLCLDGNCSSLAHLVYLDNLIWPNLKKLTFDAIIPSQILLETVKCIMNMPSAWNNFGYLHIFRKYLPGYLPDT</sequence>
<dbReference type="EMBL" id="CAJOBC010087115">
    <property type="protein sequence ID" value="CAF4352716.1"/>
    <property type="molecule type" value="Genomic_DNA"/>
</dbReference>
<proteinExistence type="predicted"/>
<evidence type="ECO:0000313" key="2">
    <source>
        <dbReference type="EMBL" id="CAF4352716.1"/>
    </source>
</evidence>
<protein>
    <submittedName>
        <fullName evidence="1">Uncharacterized protein</fullName>
    </submittedName>
</protein>
<dbReference type="AlphaFoldDB" id="A0A815SAA0"/>
<dbReference type="Proteomes" id="UP000681722">
    <property type="component" value="Unassembled WGS sequence"/>
</dbReference>